<evidence type="ECO:0000313" key="6">
    <source>
        <dbReference type="EMBL" id="CAD8337197.1"/>
    </source>
</evidence>
<evidence type="ECO:0000259" key="5">
    <source>
        <dbReference type="Pfam" id="PF22048"/>
    </source>
</evidence>
<dbReference type="AlphaFoldDB" id="A0A7R9WXJ4"/>
<reference evidence="6" key="1">
    <citation type="submission" date="2021-01" db="EMBL/GenBank/DDBJ databases">
        <authorList>
            <person name="Corre E."/>
            <person name="Pelletier E."/>
            <person name="Niang G."/>
            <person name="Scheremetjew M."/>
            <person name="Finn R."/>
            <person name="Kale V."/>
            <person name="Holt S."/>
            <person name="Cochrane G."/>
            <person name="Meng A."/>
            <person name="Brown T."/>
            <person name="Cohen L."/>
        </authorList>
    </citation>
    <scope>NUCLEOTIDE SEQUENCE</scope>
    <source>
        <strain evidence="6">CCMP3328</strain>
    </source>
</reference>
<dbReference type="Pfam" id="PF06244">
    <property type="entry name" value="Ccdc124"/>
    <property type="match status" value="1"/>
</dbReference>
<keyword evidence="2" id="KW-0175">Coiled coil</keyword>
<feature type="compositionally biased region" description="Basic residues" evidence="3">
    <location>
        <begin position="86"/>
        <end position="99"/>
    </location>
</feature>
<organism evidence="6">
    <name type="scientific">Craspedostauros australis</name>
    <dbReference type="NCBI Taxonomy" id="1486917"/>
    <lineage>
        <taxon>Eukaryota</taxon>
        <taxon>Sar</taxon>
        <taxon>Stramenopiles</taxon>
        <taxon>Ochrophyta</taxon>
        <taxon>Bacillariophyta</taxon>
        <taxon>Bacillariophyceae</taxon>
        <taxon>Bacillariophycidae</taxon>
        <taxon>Naviculales</taxon>
        <taxon>Naviculaceae</taxon>
        <taxon>Craspedostauros</taxon>
    </lineage>
</organism>
<dbReference type="PANTHER" id="PTHR21680:SF0">
    <property type="entry name" value="COILED-COIL DOMAIN-CONTAINING PROTEIN 124"/>
    <property type="match status" value="1"/>
</dbReference>
<protein>
    <recommendedName>
        <fullName evidence="7">HMG box domain-containing protein</fullName>
    </recommendedName>
</protein>
<evidence type="ECO:0000256" key="2">
    <source>
        <dbReference type="ARBA" id="ARBA00023054"/>
    </source>
</evidence>
<feature type="domain" description="Coiled-coil" evidence="4">
    <location>
        <begin position="172"/>
        <end position="248"/>
    </location>
</feature>
<dbReference type="PANTHER" id="PTHR21680">
    <property type="entry name" value="COILED-COIL DOMAIN-CONTAINING PROTEIN 124"/>
    <property type="match status" value="1"/>
</dbReference>
<comment type="similarity">
    <text evidence="1">Belongs to the CCDC124 family.</text>
</comment>
<dbReference type="InterPro" id="IPR054413">
    <property type="entry name" value="LSO1/2"/>
</dbReference>
<sequence>MGKFKGMNAKAAAAVEKKAQNDAVKNAKSAADKERQTQQEWSVGANNRGTKRAESAAAKADEAARKRQEKAALLAEEEANLGPGGKVKRTSALSKKKKKGNDLSLLEDALVGAADKKVKAKKRAEREKQEKLKQERLKKEEADAAKVVDPLLANTNAMLAGTEDQLVGRAANKAMDEDGVAASGLDGALNSLSLSGGGEQIRSAKALYKAFEQRMMPEMKEDYPGLKLSQYKEKIFNLWKKSPENPANRPS</sequence>
<accession>A0A7R9WXJ4</accession>
<proteinExistence type="inferred from homology"/>
<dbReference type="EMBL" id="HBEF01014891">
    <property type="protein sequence ID" value="CAD8337197.1"/>
    <property type="molecule type" value="Transcribed_RNA"/>
</dbReference>
<feature type="region of interest" description="Disordered" evidence="3">
    <location>
        <begin position="115"/>
        <end position="140"/>
    </location>
</feature>
<evidence type="ECO:0000256" key="1">
    <source>
        <dbReference type="ARBA" id="ARBA00008296"/>
    </source>
</evidence>
<name>A0A7R9WXJ4_9STRA</name>
<evidence type="ECO:0000259" key="4">
    <source>
        <dbReference type="Pfam" id="PF06244"/>
    </source>
</evidence>
<dbReference type="InterPro" id="IPR054414">
    <property type="entry name" value="Ccdc124/Oxs1_C"/>
</dbReference>
<evidence type="ECO:0008006" key="7">
    <source>
        <dbReference type="Google" id="ProtNLM"/>
    </source>
</evidence>
<feature type="domain" description="LSO1/LSO2" evidence="5">
    <location>
        <begin position="9"/>
        <end position="78"/>
    </location>
</feature>
<gene>
    <name evidence="6" type="ORF">CAUS1442_LOCUS9325</name>
</gene>
<dbReference type="GO" id="GO:0003713">
    <property type="term" value="F:transcription coactivator activity"/>
    <property type="evidence" value="ECO:0007669"/>
    <property type="project" value="TreeGrafter"/>
</dbReference>
<dbReference type="Pfam" id="PF22048">
    <property type="entry name" value="LSO1_2-like"/>
    <property type="match status" value="1"/>
</dbReference>
<dbReference type="InterPro" id="IPR010422">
    <property type="entry name" value="Ccdc124/Oxs1"/>
</dbReference>
<dbReference type="GO" id="GO:0006366">
    <property type="term" value="P:transcription by RNA polymerase II"/>
    <property type="evidence" value="ECO:0007669"/>
    <property type="project" value="TreeGrafter"/>
</dbReference>
<feature type="compositionally biased region" description="Polar residues" evidence="3">
    <location>
        <begin position="38"/>
        <end position="48"/>
    </location>
</feature>
<feature type="region of interest" description="Disordered" evidence="3">
    <location>
        <begin position="1"/>
        <end position="99"/>
    </location>
</feature>
<dbReference type="GO" id="GO:0005634">
    <property type="term" value="C:nucleus"/>
    <property type="evidence" value="ECO:0007669"/>
    <property type="project" value="TreeGrafter"/>
</dbReference>
<feature type="compositionally biased region" description="Low complexity" evidence="3">
    <location>
        <begin position="1"/>
        <end position="14"/>
    </location>
</feature>
<feature type="compositionally biased region" description="Basic and acidic residues" evidence="3">
    <location>
        <begin position="51"/>
        <end position="70"/>
    </location>
</feature>
<evidence type="ECO:0000256" key="3">
    <source>
        <dbReference type="SAM" id="MobiDB-lite"/>
    </source>
</evidence>
<feature type="compositionally biased region" description="Basic and acidic residues" evidence="3">
    <location>
        <begin position="124"/>
        <end position="140"/>
    </location>
</feature>